<gene>
    <name evidence="2" type="ORF">JCM19274_5009</name>
</gene>
<name>A0A090WJW7_9FLAO</name>
<keyword evidence="1" id="KW-0812">Transmembrane</keyword>
<evidence type="ECO:0000313" key="2">
    <source>
        <dbReference type="EMBL" id="GAL77296.1"/>
    </source>
</evidence>
<keyword evidence="1" id="KW-0472">Membrane</keyword>
<dbReference type="Proteomes" id="UP000029643">
    <property type="component" value="Unassembled WGS sequence"/>
</dbReference>
<protein>
    <submittedName>
        <fullName evidence="2">Uncharacterized protein</fullName>
    </submittedName>
</protein>
<dbReference type="AlphaFoldDB" id="A0A090WJW7"/>
<accession>A0A090WJW7</accession>
<dbReference type="EMBL" id="BBNU01000001">
    <property type="protein sequence ID" value="GAL77296.1"/>
    <property type="molecule type" value="Genomic_DNA"/>
</dbReference>
<evidence type="ECO:0000256" key="1">
    <source>
        <dbReference type="SAM" id="Phobius"/>
    </source>
</evidence>
<comment type="caution">
    <text evidence="2">The sequence shown here is derived from an EMBL/GenBank/DDBJ whole genome shotgun (WGS) entry which is preliminary data.</text>
</comment>
<feature type="transmembrane region" description="Helical" evidence="1">
    <location>
        <begin position="15"/>
        <end position="37"/>
    </location>
</feature>
<keyword evidence="1" id="KW-1133">Transmembrane helix</keyword>
<reference evidence="2" key="1">
    <citation type="journal article" date="2014" name="Genome Announc.">
        <title>Draft Genome Sequences of Marine Flavobacterium Algibacter lectus Strains SS8 and NR4.</title>
        <authorList>
            <person name="Takatani N."/>
            <person name="Nakanishi M."/>
            <person name="Meirelles P."/>
            <person name="Mino S."/>
            <person name="Suda W."/>
            <person name="Oshima K."/>
            <person name="Hattori M."/>
            <person name="Ohkuma M."/>
            <person name="Hosokawa M."/>
            <person name="Miyashita K."/>
            <person name="Thompson F.L."/>
            <person name="Niwa A."/>
            <person name="Sawabe T."/>
            <person name="Sawabe T."/>
        </authorList>
    </citation>
    <scope>NUCLEOTIDE SEQUENCE [LARGE SCALE GENOMIC DNA]</scope>
    <source>
        <strain evidence="2">JCM 19274</strain>
    </source>
</reference>
<proteinExistence type="predicted"/>
<organism evidence="2 3">
    <name type="scientific">Algibacter lectus</name>
    <dbReference type="NCBI Taxonomy" id="221126"/>
    <lineage>
        <taxon>Bacteria</taxon>
        <taxon>Pseudomonadati</taxon>
        <taxon>Bacteroidota</taxon>
        <taxon>Flavobacteriia</taxon>
        <taxon>Flavobacteriales</taxon>
        <taxon>Flavobacteriaceae</taxon>
        <taxon>Algibacter</taxon>
    </lineage>
</organism>
<evidence type="ECO:0000313" key="3">
    <source>
        <dbReference type="Proteomes" id="UP000029643"/>
    </source>
</evidence>
<sequence>MEELNQELSKNNFFIVKYGLIVVFLTISLVLLALGFIKIENKSILLLVLEYYFKM</sequence>